<feature type="compositionally biased region" description="Polar residues" evidence="17">
    <location>
        <begin position="2417"/>
        <end position="2439"/>
    </location>
</feature>
<dbReference type="PROSITE" id="PS50102">
    <property type="entry name" value="RRM"/>
    <property type="match status" value="1"/>
</dbReference>
<dbReference type="InterPro" id="IPR014001">
    <property type="entry name" value="Helicase_ATP-bd"/>
</dbReference>
<dbReference type="Pfam" id="PF24471">
    <property type="entry name" value="KH_DEAH11"/>
    <property type="match status" value="1"/>
</dbReference>
<name>T1J9E0_STRMM</name>
<feature type="domain" description="RRM" evidence="18">
    <location>
        <begin position="355"/>
        <end position="430"/>
    </location>
</feature>
<keyword evidence="8" id="KW-0862">Zinc</keyword>
<feature type="compositionally biased region" description="Basic and acidic residues" evidence="17">
    <location>
        <begin position="143"/>
        <end position="156"/>
    </location>
</feature>
<dbReference type="HOGENOM" id="CLU_228593_0_0_1"/>
<dbReference type="InterPro" id="IPR056245">
    <property type="entry name" value="KH_DEAH11/12"/>
</dbReference>
<evidence type="ECO:0000313" key="21">
    <source>
        <dbReference type="Proteomes" id="UP000014500"/>
    </source>
</evidence>
<evidence type="ECO:0000256" key="2">
    <source>
        <dbReference type="ARBA" id="ARBA00022152"/>
    </source>
</evidence>
<dbReference type="Pfam" id="PF01936">
    <property type="entry name" value="NYN"/>
    <property type="match status" value="1"/>
</dbReference>
<dbReference type="EnsemblMetazoa" id="SMAR010336-RA">
    <property type="protein sequence ID" value="SMAR010336-PA"/>
    <property type="gene ID" value="SMAR010336"/>
</dbReference>
<dbReference type="GO" id="GO:0051321">
    <property type="term" value="P:meiotic cell cycle"/>
    <property type="evidence" value="ECO:0007669"/>
    <property type="project" value="UniProtKB-KW"/>
</dbReference>
<evidence type="ECO:0000256" key="13">
    <source>
        <dbReference type="ARBA" id="ARBA00023254"/>
    </source>
</evidence>
<evidence type="ECO:0000259" key="19">
    <source>
        <dbReference type="PROSITE" id="PS51192"/>
    </source>
</evidence>
<evidence type="ECO:0000256" key="12">
    <source>
        <dbReference type="ARBA" id="ARBA00023140"/>
    </source>
</evidence>
<dbReference type="PANTHER" id="PTHR18934">
    <property type="entry name" value="ATP-DEPENDENT RNA HELICASE"/>
    <property type="match status" value="1"/>
</dbReference>
<evidence type="ECO:0000256" key="4">
    <source>
        <dbReference type="ARBA" id="ARBA00022741"/>
    </source>
</evidence>
<keyword evidence="9" id="KW-0067">ATP-binding</keyword>
<sequence length="2491" mass="278609">MASKRGGGRNFTFPFPRSSGSGIPASEFQNSNKSKKPGEKKTGNPTQNVNRQQRRLEKKKQENANVDDKLDSKKEQDRIRKPERRVPHKERNSTSEKIKKNVETKLRNKGLNKEKVSKLAEVLFDVLQEDRIPSDWNFIETHAETDEADNDSAKYSDDDDDDVSYSELSQISMSRGLSQTFSQSSKVFKRSHEDYQKIGIFWDIENCAIPKGKSVLHFVKKIRDTFCEEYTEERFVVVCNANNQLPTIAKDLSELMVRIEHVSPGKNAADEILRRNIREFAENKDPETKVVLITGDINFNTELHEMRYRKHFNVVLVHNKQTSEALKICANQCISFEEFAADIPIKEASNAPESVMVVVNNLPKSSDAKRIKSRLCQLVYPYGGKVVDVFLPTGEAFVDFTSETAANRAVCALQNEDIFESKIRLFLKKNYKQSLKKKVEEGVLEDFLSCSSNSNGRAIRKQHFNPVNEPVSCPTSVSFCTDKKITLIVLGQILSKEIGEVENLSLVSSIGSQHCYSFVCQSSNSAKKIAQELKIIKGINLYDVQIAKFGVEETKTLQFQKKRISSGTDFEEAKNYCLQQHEVKYEALKKKLDSLMDHSNSSSSDEFKNVYSRLRLLESMKNEFLTSYQHIMEKLANADKFEAQKMFLIECEYFTKAMPVYAYRSQISASISGNQVTIIAGNPGSGKSTQVIQYIYPMLQSGRIVCTEPHKTLVTFVHNKVTTQSMDIAAEAAICDITSFPDSEKKVLFVTDHFLLNECFTNTSLDCYSYVVVDEVQVNSPETEVLLTYLKSVLEKRNDLKLIILGFPGKCKALSKFFKDASLIEVDNKPYPLNKSEVKTTTENYIKDCANLANDLAIISHQNKGNILICLPNVTVINQAEQLLKNFPSITVIKLLFDVNFQENFLKIEKAQKCCVVLATKEIVTTVSINNIISIIDSGLSTIYSCGAFGRQAETVEYNHCTKIMSKQVSKIYVLKLADHVLSKPKTVTSCTESQILYVLGLGMDPFQFQFLKPIAVEDIHSSIKALEKIKAITIGHVITRKGSMMLALALDVHLASLLLDAIDFGIGFVAVCLCIFASTAEHHREKNVNLKAISLHINDLENTLKSINSQYDVQDNSILRIPSDWEIKLQKLLVSSWEDNICILKKPTDLYECRSNQKLIGLLSYSESRPQMIIFETTWKHYSMDYAATYIPIHLEDSNSNLALKPAAKDMVVLHPLGYHIMRSVLIGKNGILKEEWENKLSNIVKYKVKVSHNAFKSKVKIHCNTEDKEQILVEVQKAIKVAQKNLSKQLWEFTICQDTGLKIVWQKRAEVLQLLMPNDCLTVLVVMDLSESTDKIFQHFTTCGPILHHSEKITNKKKHICLMFNNPTSAKKALTFKNKKFSVRYMGKKIVPDTLPNFTALKVTWTRRLNIGSAVVNLDKILPKEVVVSRIVNAGLNTCYSSAIISLELDDKRFLFRQLNITVSKTELEDEIKRKMDGLDVKVSVNLTQEKVFSSNDESIRKMENKLMELVSPVLGRNISIAIRKPEDRDELWMAKISTSDNTIKPKTIESLKNLKLDDCRLFVSETKYCSMFYSNELFSMHKNTFIAEVKRQIASKDTEKSRSHFLVTSGTASNDRSVITFEAGQVADIVMTYQTLCEKFNGTKIDLSKYNIPEHYSLDSSGLSEKLAEVSKKRKAYIKYKKLAEEIVVVGGPEAVNDVDMFLRLQTTIITNPVFTYSCAKPKGMLHTMFDVYGPDLKELQRNIGAIHMRLDINSKALMVWGKKEEAKAVLDFIKSTDNEVPVKENKNFVQCPVCLGNPLKHEKNYRLEYCGHAYCPLCIGGLIAHSALPIICIAPGLQCSNCVSRFEMFAEFYPALITDLATRATLEYIKRNRKHLCFCPVADCDGVLLRRSEIDQCFKCFNALCIKCDAIYHYGQSCTEFKKTKQAKAMPNIKFGEQSQKTNQPPNKKPEVEQSIHPTSKNKLPVSLKRNEKPLLEFVDVMDAPLPPIPYVGIIPTVVGVMDTPLQPYPYVGITPIAPIAVNDPSTPDIRDLQFKTHEIPNSDICDDILSSGVLFKSGEQPTDSKSYLSNFGNEKLEFLSVSAIDSSKLSNDNTIKPTDEMEKAQTNTYPLPDCSSSKVMSSFSQSVVTTPITAVHAGNLNIKQPYKLRKSLVSANIFSGTCSEIVKPIDSSGISFGSLKSDISGASTAISVIESNIITPEPVKSEPLNSVSSSVVSGIQPQTSSAVMGIRPQTSSAAMCIQPQSNSGLLESHFSVPSTVRPSVSGIQSQVASSGFSSESMQSHIAVSRTVVSSVSDIPPQNAFSVSVKSSVINFSNSTSTVPEVKSFFTHPLTSDDARKSPVVTFNKIKNEEIEFPVGLGGDTGKSDVGAPKKDIEGTFNLFDSGLVLPSAFESSSAALPKRNHVSPPPSGNNFVDYTRYPSQLKSHGDITSLQGSRIGSRSIPRQSSGSSVYRADPRNPNIGVNSAQTPLRRSKREHDNSCLVM</sequence>
<keyword evidence="16" id="KW-0175">Coiled coil</keyword>
<dbReference type="InterPro" id="IPR017907">
    <property type="entry name" value="Znf_RING_CS"/>
</dbReference>
<feature type="compositionally biased region" description="Low complexity" evidence="17">
    <location>
        <begin position="2440"/>
        <end position="2457"/>
    </location>
</feature>
<keyword evidence="13" id="KW-0469">Meiosis</keyword>
<accession>T1J9E0</accession>
<dbReference type="PhylomeDB" id="T1J9E0"/>
<keyword evidence="7" id="KW-0347">Helicase</keyword>
<evidence type="ECO:0000256" key="11">
    <source>
        <dbReference type="ARBA" id="ARBA00022943"/>
    </source>
</evidence>
<evidence type="ECO:0000256" key="6">
    <source>
        <dbReference type="ARBA" id="ARBA00022801"/>
    </source>
</evidence>
<evidence type="ECO:0000256" key="14">
    <source>
        <dbReference type="ARBA" id="ARBA00030116"/>
    </source>
</evidence>
<evidence type="ECO:0000256" key="1">
    <source>
        <dbReference type="ARBA" id="ARBA00004275"/>
    </source>
</evidence>
<feature type="coiled-coil region" evidence="16">
    <location>
        <begin position="1091"/>
        <end position="1118"/>
    </location>
</feature>
<feature type="region of interest" description="Disordered" evidence="17">
    <location>
        <begin position="2404"/>
        <end position="2491"/>
    </location>
</feature>
<feature type="region of interest" description="Disordered" evidence="17">
    <location>
        <begin position="143"/>
        <end position="162"/>
    </location>
</feature>
<evidence type="ECO:0000256" key="5">
    <source>
        <dbReference type="ARBA" id="ARBA00022771"/>
    </source>
</evidence>
<evidence type="ECO:0000256" key="16">
    <source>
        <dbReference type="SAM" id="Coils"/>
    </source>
</evidence>
<evidence type="ECO:0000256" key="17">
    <source>
        <dbReference type="SAM" id="MobiDB-lite"/>
    </source>
</evidence>
<dbReference type="CDD" id="cd20335">
    <property type="entry name" value="BRcat_RBR"/>
    <property type="match status" value="1"/>
</dbReference>
<dbReference type="InterPro" id="IPR027417">
    <property type="entry name" value="P-loop_NTPase"/>
</dbReference>
<keyword evidence="21" id="KW-1185">Reference proteome</keyword>
<evidence type="ECO:0000256" key="3">
    <source>
        <dbReference type="ARBA" id="ARBA00022723"/>
    </source>
</evidence>
<evidence type="ECO:0000256" key="7">
    <source>
        <dbReference type="ARBA" id="ARBA00022806"/>
    </source>
</evidence>
<dbReference type="eggNOG" id="KOG0924">
    <property type="taxonomic scope" value="Eukaryota"/>
</dbReference>
<feature type="compositionally biased region" description="Polar residues" evidence="17">
    <location>
        <begin position="2468"/>
        <end position="2477"/>
    </location>
</feature>
<organism evidence="20 21">
    <name type="scientific">Strigamia maritima</name>
    <name type="common">European centipede</name>
    <name type="synonym">Geophilus maritimus</name>
    <dbReference type="NCBI Taxonomy" id="126957"/>
    <lineage>
        <taxon>Eukaryota</taxon>
        <taxon>Metazoa</taxon>
        <taxon>Ecdysozoa</taxon>
        <taxon>Arthropoda</taxon>
        <taxon>Myriapoda</taxon>
        <taxon>Chilopoda</taxon>
        <taxon>Pleurostigmophora</taxon>
        <taxon>Geophilomorpha</taxon>
        <taxon>Linotaeniidae</taxon>
        <taxon>Strigamia</taxon>
    </lineage>
</organism>
<evidence type="ECO:0000256" key="8">
    <source>
        <dbReference type="ARBA" id="ARBA00022833"/>
    </source>
</evidence>
<dbReference type="PANTHER" id="PTHR18934:SF99">
    <property type="entry name" value="ATP-DEPENDENT RNA HELICASE DHX37-RELATED"/>
    <property type="match status" value="1"/>
</dbReference>
<dbReference type="Gene3D" id="3.40.50.300">
    <property type="entry name" value="P-loop containing nucleotide triphosphate hydrolases"/>
    <property type="match status" value="2"/>
</dbReference>
<keyword evidence="12" id="KW-0576">Peroxisome</keyword>
<feature type="domain" description="Helicase ATP-binding" evidence="19">
    <location>
        <begin position="668"/>
        <end position="805"/>
    </location>
</feature>
<keyword evidence="11" id="KW-0221">Differentiation</keyword>
<keyword evidence="6" id="KW-0378">Hydrolase</keyword>
<dbReference type="EMBL" id="JH431972">
    <property type="status" value="NOT_ANNOTATED_CDS"/>
    <property type="molecule type" value="Genomic_DNA"/>
</dbReference>
<feature type="compositionally biased region" description="Basic and acidic residues" evidence="17">
    <location>
        <begin position="2482"/>
        <end position="2491"/>
    </location>
</feature>
<feature type="region of interest" description="Disordered" evidence="17">
    <location>
        <begin position="1939"/>
        <end position="1967"/>
    </location>
</feature>
<evidence type="ECO:0000256" key="15">
    <source>
        <dbReference type="PROSITE-ProRule" id="PRU00176"/>
    </source>
</evidence>
<dbReference type="GO" id="GO:0003723">
    <property type="term" value="F:RNA binding"/>
    <property type="evidence" value="ECO:0007669"/>
    <property type="project" value="UniProtKB-UniRule"/>
</dbReference>
<dbReference type="InterPro" id="IPR035979">
    <property type="entry name" value="RBD_domain_sf"/>
</dbReference>
<protein>
    <recommendedName>
        <fullName evidence="2">Meiosis regulator and mRNA stability factor 1</fullName>
    </recommendedName>
    <alternativeName>
        <fullName evidence="14">Limkain-b1</fullName>
    </alternativeName>
</protein>
<dbReference type="GO" id="GO:0005524">
    <property type="term" value="F:ATP binding"/>
    <property type="evidence" value="ECO:0007669"/>
    <property type="project" value="UniProtKB-KW"/>
</dbReference>
<dbReference type="GO" id="GO:0016787">
    <property type="term" value="F:hydrolase activity"/>
    <property type="evidence" value="ECO:0007669"/>
    <property type="project" value="UniProtKB-KW"/>
</dbReference>
<feature type="region of interest" description="Disordered" evidence="17">
    <location>
        <begin position="1"/>
        <end position="106"/>
    </location>
</feature>
<dbReference type="CDD" id="cd10910">
    <property type="entry name" value="PIN_limkain_b1_N_like"/>
    <property type="match status" value="1"/>
</dbReference>
<evidence type="ECO:0000313" key="20">
    <source>
        <dbReference type="EnsemblMetazoa" id="SMAR010336-PA"/>
    </source>
</evidence>
<evidence type="ECO:0000256" key="9">
    <source>
        <dbReference type="ARBA" id="ARBA00022840"/>
    </source>
</evidence>
<dbReference type="SUPFAM" id="SSF54928">
    <property type="entry name" value="RNA-binding domain, RBD"/>
    <property type="match status" value="1"/>
</dbReference>
<dbReference type="InterPro" id="IPR012677">
    <property type="entry name" value="Nucleotide-bd_a/b_plait_sf"/>
</dbReference>
<dbReference type="InterPro" id="IPR021139">
    <property type="entry name" value="NYN"/>
</dbReference>
<proteinExistence type="predicted"/>
<dbReference type="GO" id="GO:0004386">
    <property type="term" value="F:helicase activity"/>
    <property type="evidence" value="ECO:0007669"/>
    <property type="project" value="UniProtKB-KW"/>
</dbReference>
<comment type="subcellular location">
    <subcellularLocation>
        <location evidence="1">Peroxisome</location>
    </subcellularLocation>
</comment>
<keyword evidence="5" id="KW-0863">Zinc-finger</keyword>
<dbReference type="STRING" id="126957.T1J9E0"/>
<dbReference type="Gene3D" id="3.30.70.330">
    <property type="match status" value="1"/>
</dbReference>
<dbReference type="GO" id="GO:0004540">
    <property type="term" value="F:RNA nuclease activity"/>
    <property type="evidence" value="ECO:0007669"/>
    <property type="project" value="InterPro"/>
</dbReference>
<reference evidence="20" key="2">
    <citation type="submission" date="2015-02" db="UniProtKB">
        <authorList>
            <consortium name="EnsemblMetazoa"/>
        </authorList>
    </citation>
    <scope>IDENTIFICATION</scope>
</reference>
<dbReference type="GO" id="GO:0005777">
    <property type="term" value="C:peroxisome"/>
    <property type="evidence" value="ECO:0007669"/>
    <property type="project" value="UniProtKB-SubCell"/>
</dbReference>
<feature type="compositionally biased region" description="Basic and acidic residues" evidence="17">
    <location>
        <begin position="89"/>
        <end position="106"/>
    </location>
</feature>
<dbReference type="OMA" id="NTELHEM"/>
<dbReference type="GO" id="GO:0048477">
    <property type="term" value="P:oogenesis"/>
    <property type="evidence" value="ECO:0007669"/>
    <property type="project" value="UniProtKB-KW"/>
</dbReference>
<dbReference type="CDD" id="cd17917">
    <property type="entry name" value="DEXHc_RHA-like"/>
    <property type="match status" value="1"/>
</dbReference>
<keyword evidence="11" id="KW-0896">Oogenesis</keyword>
<dbReference type="GO" id="GO:0008270">
    <property type="term" value="F:zinc ion binding"/>
    <property type="evidence" value="ECO:0007669"/>
    <property type="project" value="UniProtKB-KW"/>
</dbReference>
<keyword evidence="3" id="KW-0479">Metal-binding</keyword>
<evidence type="ECO:0000259" key="18">
    <source>
        <dbReference type="PROSITE" id="PS50102"/>
    </source>
</evidence>
<dbReference type="PROSITE" id="PS51192">
    <property type="entry name" value="HELICASE_ATP_BIND_1"/>
    <property type="match status" value="1"/>
</dbReference>
<dbReference type="SUPFAM" id="SSF52540">
    <property type="entry name" value="P-loop containing nucleoside triphosphate hydrolases"/>
    <property type="match status" value="1"/>
</dbReference>
<reference evidence="21" key="1">
    <citation type="submission" date="2011-05" db="EMBL/GenBank/DDBJ databases">
        <authorList>
            <person name="Richards S.R."/>
            <person name="Qu J."/>
            <person name="Jiang H."/>
            <person name="Jhangiani S.N."/>
            <person name="Agravi P."/>
            <person name="Goodspeed R."/>
            <person name="Gross S."/>
            <person name="Mandapat C."/>
            <person name="Jackson L."/>
            <person name="Mathew T."/>
            <person name="Pu L."/>
            <person name="Thornton R."/>
            <person name="Saada N."/>
            <person name="Wilczek-Boney K.B."/>
            <person name="Lee S."/>
            <person name="Kovar C."/>
            <person name="Wu Y."/>
            <person name="Scherer S.E."/>
            <person name="Worley K.C."/>
            <person name="Muzny D.M."/>
            <person name="Gibbs R."/>
        </authorList>
    </citation>
    <scope>NUCLEOTIDE SEQUENCE</scope>
    <source>
        <strain evidence="21">Brora</strain>
    </source>
</reference>
<feature type="compositionally biased region" description="Basic and acidic residues" evidence="17">
    <location>
        <begin position="59"/>
        <end position="80"/>
    </location>
</feature>
<evidence type="ECO:0000256" key="10">
    <source>
        <dbReference type="ARBA" id="ARBA00022884"/>
    </source>
</evidence>
<dbReference type="SUPFAM" id="SSF57850">
    <property type="entry name" value="RING/U-box"/>
    <property type="match status" value="1"/>
</dbReference>
<dbReference type="InterPro" id="IPR000504">
    <property type="entry name" value="RRM_dom"/>
</dbReference>
<dbReference type="SMART" id="SM00487">
    <property type="entry name" value="DEXDc"/>
    <property type="match status" value="1"/>
</dbReference>
<dbReference type="PROSITE" id="PS00518">
    <property type="entry name" value="ZF_RING_1"/>
    <property type="match status" value="1"/>
</dbReference>
<dbReference type="eggNOG" id="KOG1812">
    <property type="taxonomic scope" value="Eukaryota"/>
</dbReference>
<keyword evidence="4" id="KW-0547">Nucleotide-binding</keyword>
<feature type="compositionally biased region" description="Polar residues" evidence="17">
    <location>
        <begin position="1941"/>
        <end position="1950"/>
    </location>
</feature>
<dbReference type="Proteomes" id="UP000014500">
    <property type="component" value="Unassembled WGS sequence"/>
</dbReference>
<dbReference type="SMART" id="SM00360">
    <property type="entry name" value="RRM"/>
    <property type="match status" value="2"/>
</dbReference>
<keyword evidence="10 15" id="KW-0694">RNA-binding</keyword>